<dbReference type="EMBL" id="JAAYSM010000185">
    <property type="protein sequence ID" value="NLJ18363.1"/>
    <property type="molecule type" value="Genomic_DNA"/>
</dbReference>
<evidence type="ECO:0000313" key="1">
    <source>
        <dbReference type="EMBL" id="NLJ18363.1"/>
    </source>
</evidence>
<comment type="caution">
    <text evidence="1">The sequence shown here is derived from an EMBL/GenBank/DDBJ whole genome shotgun (WGS) entry which is preliminary data.</text>
</comment>
<protein>
    <recommendedName>
        <fullName evidence="3">DUF3990 domain-containing protein</fullName>
    </recommendedName>
</protein>
<proteinExistence type="predicted"/>
<dbReference type="AlphaFoldDB" id="A0A7X8C3M6"/>
<name>A0A7X8C3M6_9LACT</name>
<sequence length="205" mass="23917">MNKDEIQLCGYHGTLSNSAEKIIKDGFKIKEYTPNDGKYCHNHWLGHGIYFYEDYDLAKQWADSKSIAFAKKHNLKSESTVIFASYKSNEKNICNLDNSNQLRKFNNYAKDVEKLIANERYYCLDFTKNIKPELSAEEKEQEIIKRIRCFAFDCFKSEKNIQIIMYTFSMRNHVKYTDIALGVNQKQICVSSPNCITELRLEEGG</sequence>
<accession>A0A7X8C3M6</accession>
<evidence type="ECO:0008006" key="3">
    <source>
        <dbReference type="Google" id="ProtNLM"/>
    </source>
</evidence>
<dbReference type="RefSeq" id="WP_276648079.1">
    <property type="nucleotide sequence ID" value="NZ_JAAYSM010000185.1"/>
</dbReference>
<organism evidence="1 2">
    <name type="scientific">Globicatella sulfidifaciens</name>
    <dbReference type="NCBI Taxonomy" id="136093"/>
    <lineage>
        <taxon>Bacteria</taxon>
        <taxon>Bacillati</taxon>
        <taxon>Bacillota</taxon>
        <taxon>Bacilli</taxon>
        <taxon>Lactobacillales</taxon>
        <taxon>Aerococcaceae</taxon>
        <taxon>Globicatella</taxon>
    </lineage>
</organism>
<dbReference type="Gene3D" id="3.90.175.10">
    <property type="entry name" value="Diphtheria Toxin, domain 1"/>
    <property type="match status" value="1"/>
</dbReference>
<gene>
    <name evidence="1" type="ORF">GX355_05830</name>
</gene>
<reference evidence="1 2" key="1">
    <citation type="journal article" date="2020" name="Biotechnol. Biofuels">
        <title>New insights from the biogas microbiome by comprehensive genome-resolved metagenomics of nearly 1600 species originating from multiple anaerobic digesters.</title>
        <authorList>
            <person name="Campanaro S."/>
            <person name="Treu L."/>
            <person name="Rodriguez-R L.M."/>
            <person name="Kovalovszki A."/>
            <person name="Ziels R.M."/>
            <person name="Maus I."/>
            <person name="Zhu X."/>
            <person name="Kougias P.G."/>
            <person name="Basile A."/>
            <person name="Luo G."/>
            <person name="Schluter A."/>
            <person name="Konstantinidis K.T."/>
            <person name="Angelidaki I."/>
        </authorList>
    </citation>
    <scope>NUCLEOTIDE SEQUENCE [LARGE SCALE GENOMIC DNA]</scope>
    <source>
        <strain evidence="1">AS23ysBPME_34</strain>
    </source>
</reference>
<evidence type="ECO:0000313" key="2">
    <source>
        <dbReference type="Proteomes" id="UP000541058"/>
    </source>
</evidence>
<dbReference type="SUPFAM" id="SSF56399">
    <property type="entry name" value="ADP-ribosylation"/>
    <property type="match status" value="1"/>
</dbReference>
<dbReference type="Proteomes" id="UP000541058">
    <property type="component" value="Unassembled WGS sequence"/>
</dbReference>